<evidence type="ECO:0000313" key="3">
    <source>
        <dbReference type="EMBL" id="KAF2171505.1"/>
    </source>
</evidence>
<accession>A0A6A6CWV2</accession>
<dbReference type="Pfam" id="PF22942">
    <property type="entry name" value="DUF7025"/>
    <property type="match status" value="1"/>
</dbReference>
<protein>
    <recommendedName>
        <fullName evidence="2">AAA+ ATPase domain-containing protein</fullName>
    </recommendedName>
</protein>
<dbReference type="PANTHER" id="PTHR46411">
    <property type="entry name" value="FAMILY ATPASE, PUTATIVE-RELATED"/>
    <property type="match status" value="1"/>
</dbReference>
<dbReference type="InterPro" id="IPR054289">
    <property type="entry name" value="DUF7025"/>
</dbReference>
<organism evidence="3 4">
    <name type="scientific">Zasmidium cellare ATCC 36951</name>
    <dbReference type="NCBI Taxonomy" id="1080233"/>
    <lineage>
        <taxon>Eukaryota</taxon>
        <taxon>Fungi</taxon>
        <taxon>Dikarya</taxon>
        <taxon>Ascomycota</taxon>
        <taxon>Pezizomycotina</taxon>
        <taxon>Dothideomycetes</taxon>
        <taxon>Dothideomycetidae</taxon>
        <taxon>Mycosphaerellales</taxon>
        <taxon>Mycosphaerellaceae</taxon>
        <taxon>Zasmidium</taxon>
    </lineage>
</organism>
<dbReference type="CDD" id="cd19481">
    <property type="entry name" value="RecA-like_protease"/>
    <property type="match status" value="1"/>
</dbReference>
<dbReference type="InterPro" id="IPR027417">
    <property type="entry name" value="P-loop_NTPase"/>
</dbReference>
<dbReference type="EMBL" id="ML993583">
    <property type="protein sequence ID" value="KAF2171505.1"/>
    <property type="molecule type" value="Genomic_DNA"/>
</dbReference>
<dbReference type="GeneID" id="54557850"/>
<proteinExistence type="predicted"/>
<evidence type="ECO:0000259" key="2">
    <source>
        <dbReference type="SMART" id="SM00382"/>
    </source>
</evidence>
<dbReference type="RefSeq" id="XP_033672394.1">
    <property type="nucleotide sequence ID" value="XM_033804578.1"/>
</dbReference>
<dbReference type="InterPro" id="IPR003593">
    <property type="entry name" value="AAA+_ATPase"/>
</dbReference>
<evidence type="ECO:0000256" key="1">
    <source>
        <dbReference type="SAM" id="MobiDB-lite"/>
    </source>
</evidence>
<dbReference type="AlphaFoldDB" id="A0A6A6CWV2"/>
<dbReference type="GO" id="GO:0016887">
    <property type="term" value="F:ATP hydrolysis activity"/>
    <property type="evidence" value="ECO:0007669"/>
    <property type="project" value="InterPro"/>
</dbReference>
<dbReference type="Pfam" id="PF00004">
    <property type="entry name" value="AAA"/>
    <property type="match status" value="1"/>
</dbReference>
<dbReference type="Proteomes" id="UP000799537">
    <property type="component" value="Unassembled WGS sequence"/>
</dbReference>
<dbReference type="SMART" id="SM00382">
    <property type="entry name" value="AAA"/>
    <property type="match status" value="1"/>
</dbReference>
<gene>
    <name evidence="3" type="ORF">M409DRAFT_18619</name>
</gene>
<feature type="region of interest" description="Disordered" evidence="1">
    <location>
        <begin position="1"/>
        <end position="31"/>
    </location>
</feature>
<dbReference type="PANTHER" id="PTHR46411:SF2">
    <property type="entry name" value="AAA+ ATPASE DOMAIN-CONTAINING PROTEIN"/>
    <property type="match status" value="1"/>
</dbReference>
<keyword evidence="4" id="KW-1185">Reference proteome</keyword>
<dbReference type="Gene3D" id="3.40.50.300">
    <property type="entry name" value="P-loop containing nucleotide triphosphate hydrolases"/>
    <property type="match status" value="1"/>
</dbReference>
<feature type="domain" description="AAA+ ATPase" evidence="2">
    <location>
        <begin position="425"/>
        <end position="549"/>
    </location>
</feature>
<evidence type="ECO:0000313" key="4">
    <source>
        <dbReference type="Proteomes" id="UP000799537"/>
    </source>
</evidence>
<sequence>MADREPESADAVAGASPRNEVPVVDDKDLSKRQRIPIGRGDHVYNRRKRQYELRQSHERAEKGRWTKYVLVVRRKFDDKGMPSHIELEVRGKRLRAVLEDIHKSKEAFAFRDEPALIDPREMFHALKGLRDRLDKEQKRLEDRDRDLEFELQAGISYVFEDFGATMTTLKAVLPSLQIGWTELWAIFPYGTVVVGTDKLGNEQAYTVREGREWKDPETNVWYYRMYAAFIDSDGRSCGWVEDNRLMIQEFRDVKKIVDLPYWPLHMHPNAMAIEERLRTAGREAMRRHGRHVVEYYGHGLRRDKTDPQRKLIKFNPHGRLILDPETFDLVEPYDTTVPSVHPVAMDSIGDEELKLMSASVYGFSLGDKIWGTFSAAKVGDPKWDDTAFGDLELGQDRKDFILDLVKQHSASNGQGFDDIIRGKGQGLIGLLEGPPGVGKTLTAEAIAEVTKRPLYSMSAGELGEKPSDIHKTLKGVLERAQRWNAVVLLDEADVFLAERSETDIERNAIISIFLRELEYYSGILLLTTNRLPSFDPAFDSRIHFSARYPELTAEMRRKIWARFIEISRARSHELMVDFSPKDIADLANIDMNGRQIKNIVSVSQTVALQRKQPLSMKSVLTAIDLSKSSRGLKKISAENA</sequence>
<dbReference type="InterPro" id="IPR003959">
    <property type="entry name" value="ATPase_AAA_core"/>
</dbReference>
<dbReference type="GO" id="GO:0005524">
    <property type="term" value="F:ATP binding"/>
    <property type="evidence" value="ECO:0007669"/>
    <property type="project" value="InterPro"/>
</dbReference>
<name>A0A6A6CWV2_ZASCE</name>
<dbReference type="SUPFAM" id="SSF52540">
    <property type="entry name" value="P-loop containing nucleoside triphosphate hydrolases"/>
    <property type="match status" value="1"/>
</dbReference>
<dbReference type="OrthoDB" id="10042665at2759"/>
<reference evidence="3" key="1">
    <citation type="journal article" date="2020" name="Stud. Mycol.">
        <title>101 Dothideomycetes genomes: a test case for predicting lifestyles and emergence of pathogens.</title>
        <authorList>
            <person name="Haridas S."/>
            <person name="Albert R."/>
            <person name="Binder M."/>
            <person name="Bloem J."/>
            <person name="Labutti K."/>
            <person name="Salamov A."/>
            <person name="Andreopoulos B."/>
            <person name="Baker S."/>
            <person name="Barry K."/>
            <person name="Bills G."/>
            <person name="Bluhm B."/>
            <person name="Cannon C."/>
            <person name="Castanera R."/>
            <person name="Culley D."/>
            <person name="Daum C."/>
            <person name="Ezra D."/>
            <person name="Gonzalez J."/>
            <person name="Henrissat B."/>
            <person name="Kuo A."/>
            <person name="Liang C."/>
            <person name="Lipzen A."/>
            <person name="Lutzoni F."/>
            <person name="Magnuson J."/>
            <person name="Mondo S."/>
            <person name="Nolan M."/>
            <person name="Ohm R."/>
            <person name="Pangilinan J."/>
            <person name="Park H.-J."/>
            <person name="Ramirez L."/>
            <person name="Alfaro M."/>
            <person name="Sun H."/>
            <person name="Tritt A."/>
            <person name="Yoshinaga Y."/>
            <person name="Zwiers L.-H."/>
            <person name="Turgeon B."/>
            <person name="Goodwin S."/>
            <person name="Spatafora J."/>
            <person name="Crous P."/>
            <person name="Grigoriev I."/>
        </authorList>
    </citation>
    <scope>NUCLEOTIDE SEQUENCE</scope>
    <source>
        <strain evidence="3">ATCC 36951</strain>
    </source>
</reference>